<evidence type="ECO:0000313" key="3">
    <source>
        <dbReference type="EMBL" id="ABG59032.1"/>
    </source>
</evidence>
<evidence type="ECO:0000313" key="4">
    <source>
        <dbReference type="Proteomes" id="UP000001822"/>
    </source>
</evidence>
<dbReference type="Gene3D" id="3.30.160.670">
    <property type="match status" value="2"/>
</dbReference>
<gene>
    <name evidence="3" type="ordered locus">CHU_1765</name>
</gene>
<feature type="domain" description="DUF4136" evidence="2">
    <location>
        <begin position="25"/>
        <end position="225"/>
    </location>
</feature>
<reference evidence="3 4" key="1">
    <citation type="journal article" date="2007" name="Appl. Environ. Microbiol.">
        <title>Genome sequence of the cellulolytic gliding bacterium Cytophaga hutchinsonii.</title>
        <authorList>
            <person name="Xie G."/>
            <person name="Bruce D.C."/>
            <person name="Challacombe J.F."/>
            <person name="Chertkov O."/>
            <person name="Detter J.C."/>
            <person name="Gilna P."/>
            <person name="Han C.S."/>
            <person name="Lucas S."/>
            <person name="Misra M."/>
            <person name="Myers G.L."/>
            <person name="Richardson P."/>
            <person name="Tapia R."/>
            <person name="Thayer N."/>
            <person name="Thompson L.S."/>
            <person name="Brettin T.S."/>
            <person name="Henrissat B."/>
            <person name="Wilson D.B."/>
            <person name="McBride M.J."/>
        </authorList>
    </citation>
    <scope>NUCLEOTIDE SEQUENCE [LARGE SCALE GENOMIC DNA]</scope>
    <source>
        <strain evidence="4">ATCC 33406 / DSM 1761 / CIP 103989 / NBRC 15051 / NCIMB 9469 / D465</strain>
    </source>
</reference>
<sequence>MKKIFFTILVLCTVALASYTCKVKVFTSYDKKTDFSNYKTFAWIAPYDTVINMHRKDKPYGNYIVKVCDQELFKKGMVLDTVNPDVVFMFDTRLNETIEYKQSPVTSVGVAVYAPAYYGQNYYGGPAFDPNGYNMGQSVPTNQYPANAAGYWGGYYYGAGVSVPVAGGKITEHHVEKGALIINMYDTKTRKYLWGGGANDDNMDITTDIPLLIQNAVEKIFKKLPIEIKY</sequence>
<dbReference type="OrthoDB" id="118896at2"/>
<feature type="chain" id="PRO_5026855743" description="DUF4136 domain-containing protein" evidence="1">
    <location>
        <begin position="18"/>
        <end position="230"/>
    </location>
</feature>
<dbReference type="Pfam" id="PF13590">
    <property type="entry name" value="DUF4136"/>
    <property type="match status" value="1"/>
</dbReference>
<evidence type="ECO:0000256" key="1">
    <source>
        <dbReference type="SAM" id="SignalP"/>
    </source>
</evidence>
<evidence type="ECO:0000259" key="2">
    <source>
        <dbReference type="Pfam" id="PF13590"/>
    </source>
</evidence>
<protein>
    <recommendedName>
        <fullName evidence="2">DUF4136 domain-containing protein</fullName>
    </recommendedName>
</protein>
<dbReference type="RefSeq" id="WP_011585149.1">
    <property type="nucleotide sequence ID" value="NC_008255.1"/>
</dbReference>
<dbReference type="KEGG" id="chu:CHU_1765"/>
<keyword evidence="1" id="KW-0732">Signal</keyword>
<dbReference type="InterPro" id="IPR025411">
    <property type="entry name" value="DUF4136"/>
</dbReference>
<dbReference type="Proteomes" id="UP000001822">
    <property type="component" value="Chromosome"/>
</dbReference>
<name>A0A6N4SRQ3_CYTH3</name>
<keyword evidence="4" id="KW-1185">Reference proteome</keyword>
<dbReference type="EMBL" id="CP000383">
    <property type="protein sequence ID" value="ABG59032.1"/>
    <property type="molecule type" value="Genomic_DNA"/>
</dbReference>
<organism evidence="3 4">
    <name type="scientific">Cytophaga hutchinsonii (strain ATCC 33406 / DSM 1761 / CIP 103989 / NBRC 15051 / NCIMB 9469 / D465)</name>
    <dbReference type="NCBI Taxonomy" id="269798"/>
    <lineage>
        <taxon>Bacteria</taxon>
        <taxon>Pseudomonadati</taxon>
        <taxon>Bacteroidota</taxon>
        <taxon>Cytophagia</taxon>
        <taxon>Cytophagales</taxon>
        <taxon>Cytophagaceae</taxon>
        <taxon>Cytophaga</taxon>
    </lineage>
</organism>
<proteinExistence type="predicted"/>
<dbReference type="AlphaFoldDB" id="A0A6N4SRQ3"/>
<accession>A0A6N4SRQ3</accession>
<feature type="signal peptide" evidence="1">
    <location>
        <begin position="1"/>
        <end position="17"/>
    </location>
</feature>